<dbReference type="AlphaFoldDB" id="A0A8S2G600"/>
<evidence type="ECO:0000256" key="2">
    <source>
        <dbReference type="SAM" id="MobiDB-lite"/>
    </source>
</evidence>
<dbReference type="InterPro" id="IPR006652">
    <property type="entry name" value="Kelch_1"/>
</dbReference>
<evidence type="ECO:0000313" key="3">
    <source>
        <dbReference type="EMBL" id="CAF1633470.1"/>
    </source>
</evidence>
<feature type="region of interest" description="Disordered" evidence="2">
    <location>
        <begin position="1"/>
        <end position="35"/>
    </location>
</feature>
<dbReference type="SMART" id="SM00612">
    <property type="entry name" value="Kelch"/>
    <property type="match status" value="1"/>
</dbReference>
<evidence type="ECO:0000313" key="5">
    <source>
        <dbReference type="Proteomes" id="UP000677228"/>
    </source>
</evidence>
<evidence type="ECO:0000313" key="4">
    <source>
        <dbReference type="EMBL" id="CAF4462190.1"/>
    </source>
</evidence>
<sequence>GKVLVAGGSDTSTNSIASSELYDPSTGQWNSTGNMTTARQSHTAALLSSGKVLVAGGTDTSFSRVASSELYTL</sequence>
<evidence type="ECO:0008006" key="6">
    <source>
        <dbReference type="Google" id="ProtNLM"/>
    </source>
</evidence>
<dbReference type="Proteomes" id="UP000677228">
    <property type="component" value="Unassembled WGS sequence"/>
</dbReference>
<dbReference type="InterPro" id="IPR037293">
    <property type="entry name" value="Gal_Oxidase_central_sf"/>
</dbReference>
<dbReference type="EMBL" id="CAJOBA010085666">
    <property type="protein sequence ID" value="CAF4462190.1"/>
    <property type="molecule type" value="Genomic_DNA"/>
</dbReference>
<organism evidence="3 5">
    <name type="scientific">Didymodactylos carnosus</name>
    <dbReference type="NCBI Taxonomy" id="1234261"/>
    <lineage>
        <taxon>Eukaryota</taxon>
        <taxon>Metazoa</taxon>
        <taxon>Spiralia</taxon>
        <taxon>Gnathifera</taxon>
        <taxon>Rotifera</taxon>
        <taxon>Eurotatoria</taxon>
        <taxon>Bdelloidea</taxon>
        <taxon>Philodinida</taxon>
        <taxon>Philodinidae</taxon>
        <taxon>Didymodactylos</taxon>
    </lineage>
</organism>
<reference evidence="3" key="1">
    <citation type="submission" date="2021-02" db="EMBL/GenBank/DDBJ databases">
        <authorList>
            <person name="Nowell W R."/>
        </authorList>
    </citation>
    <scope>NUCLEOTIDE SEQUENCE</scope>
</reference>
<dbReference type="EMBL" id="CAJNOK010059753">
    <property type="protein sequence ID" value="CAF1633470.1"/>
    <property type="molecule type" value="Genomic_DNA"/>
</dbReference>
<feature type="non-terminal residue" evidence="3">
    <location>
        <position position="1"/>
    </location>
</feature>
<proteinExistence type="predicted"/>
<feature type="compositionally biased region" description="Polar residues" evidence="2">
    <location>
        <begin position="9"/>
        <end position="18"/>
    </location>
</feature>
<dbReference type="Proteomes" id="UP000682733">
    <property type="component" value="Unassembled WGS sequence"/>
</dbReference>
<name>A0A8S2G600_9BILA</name>
<dbReference type="Gene3D" id="2.130.10.80">
    <property type="entry name" value="Galactose oxidase/kelch, beta-propeller"/>
    <property type="match status" value="1"/>
</dbReference>
<keyword evidence="1" id="KW-0880">Kelch repeat</keyword>
<accession>A0A8S2G600</accession>
<feature type="compositionally biased region" description="Polar residues" evidence="2">
    <location>
        <begin position="25"/>
        <end position="35"/>
    </location>
</feature>
<protein>
    <recommendedName>
        <fullName evidence="6">Galactose oxidase</fullName>
    </recommendedName>
</protein>
<evidence type="ECO:0000256" key="1">
    <source>
        <dbReference type="ARBA" id="ARBA00022441"/>
    </source>
</evidence>
<gene>
    <name evidence="3" type="ORF">OVA965_LOCUS43869</name>
    <name evidence="4" type="ORF">TMI583_LOCUS46310</name>
</gene>
<dbReference type="Pfam" id="PF01344">
    <property type="entry name" value="Kelch_1"/>
    <property type="match status" value="1"/>
</dbReference>
<dbReference type="SUPFAM" id="SSF117281">
    <property type="entry name" value="Kelch motif"/>
    <property type="match status" value="1"/>
</dbReference>
<dbReference type="InterPro" id="IPR015915">
    <property type="entry name" value="Kelch-typ_b-propeller"/>
</dbReference>
<comment type="caution">
    <text evidence="3">The sequence shown here is derived from an EMBL/GenBank/DDBJ whole genome shotgun (WGS) entry which is preliminary data.</text>
</comment>